<keyword evidence="6" id="KW-0234">DNA repair</keyword>
<comment type="subunit">
    <text evidence="6">Monomer.</text>
</comment>
<dbReference type="Proteomes" id="UP000261212">
    <property type="component" value="Unassembled WGS sequence"/>
</dbReference>
<organism evidence="8 9">
    <name type="scientific">Anaerofustis stercorihominis</name>
    <dbReference type="NCBI Taxonomy" id="214853"/>
    <lineage>
        <taxon>Bacteria</taxon>
        <taxon>Bacillati</taxon>
        <taxon>Bacillota</taxon>
        <taxon>Clostridia</taxon>
        <taxon>Eubacteriales</taxon>
        <taxon>Eubacteriaceae</taxon>
        <taxon>Anaerofustis</taxon>
    </lineage>
</organism>
<feature type="domain" description="UmuC" evidence="7">
    <location>
        <begin position="5"/>
        <end position="187"/>
    </location>
</feature>
<evidence type="ECO:0000313" key="9">
    <source>
        <dbReference type="Proteomes" id="UP000261212"/>
    </source>
</evidence>
<dbReference type="PROSITE" id="PS50173">
    <property type="entry name" value="UMUC"/>
    <property type="match status" value="1"/>
</dbReference>
<evidence type="ECO:0000256" key="6">
    <source>
        <dbReference type="HAMAP-Rule" id="MF_01113"/>
    </source>
</evidence>
<dbReference type="CDD" id="cd03586">
    <property type="entry name" value="PolY_Pol_IV_kappa"/>
    <property type="match status" value="1"/>
</dbReference>
<dbReference type="InterPro" id="IPR001126">
    <property type="entry name" value="UmuC"/>
</dbReference>
<dbReference type="InterPro" id="IPR017961">
    <property type="entry name" value="DNA_pol_Y-fam_little_finger"/>
</dbReference>
<dbReference type="Gene3D" id="3.30.70.270">
    <property type="match status" value="1"/>
</dbReference>
<dbReference type="PANTHER" id="PTHR11076">
    <property type="entry name" value="DNA REPAIR POLYMERASE UMUC / TRANSFERASE FAMILY MEMBER"/>
    <property type="match status" value="1"/>
</dbReference>
<evidence type="ECO:0000256" key="4">
    <source>
        <dbReference type="ARBA" id="ARBA00022763"/>
    </source>
</evidence>
<dbReference type="SUPFAM" id="SSF100879">
    <property type="entry name" value="Lesion bypass DNA polymerase (Y-family), little finger domain"/>
    <property type="match status" value="1"/>
</dbReference>
<dbReference type="InterPro" id="IPR036775">
    <property type="entry name" value="DNA_pol_Y-fam_lit_finger_sf"/>
</dbReference>
<dbReference type="GO" id="GO:0042276">
    <property type="term" value="P:error-prone translesion synthesis"/>
    <property type="evidence" value="ECO:0007669"/>
    <property type="project" value="TreeGrafter"/>
</dbReference>
<keyword evidence="6 8" id="KW-0808">Transferase</keyword>
<evidence type="ECO:0000256" key="2">
    <source>
        <dbReference type="ARBA" id="ARBA00022457"/>
    </source>
</evidence>
<keyword evidence="6" id="KW-0963">Cytoplasm</keyword>
<protein>
    <recommendedName>
        <fullName evidence="6">DNA polymerase IV</fullName>
        <shortName evidence="6">Pol IV</shortName>
        <ecNumber evidence="6">2.7.7.7</ecNumber>
    </recommendedName>
</protein>
<evidence type="ECO:0000256" key="1">
    <source>
        <dbReference type="ARBA" id="ARBA00010945"/>
    </source>
</evidence>
<dbReference type="GO" id="GO:0006261">
    <property type="term" value="P:DNA-templated DNA replication"/>
    <property type="evidence" value="ECO:0007669"/>
    <property type="project" value="UniProtKB-UniRule"/>
</dbReference>
<keyword evidence="6" id="KW-0238">DNA-binding</keyword>
<dbReference type="Gene3D" id="3.40.1170.60">
    <property type="match status" value="1"/>
</dbReference>
<comment type="similarity">
    <text evidence="1 6">Belongs to the DNA polymerase type-Y family.</text>
</comment>
<reference evidence="8 9" key="1">
    <citation type="submission" date="2018-08" db="EMBL/GenBank/DDBJ databases">
        <title>A genome reference for cultivated species of the human gut microbiota.</title>
        <authorList>
            <person name="Zou Y."/>
            <person name="Xue W."/>
            <person name="Luo G."/>
        </authorList>
    </citation>
    <scope>NUCLEOTIDE SEQUENCE [LARGE SCALE GENOMIC DNA]</scope>
    <source>
        <strain evidence="8 9">AM25-6</strain>
    </source>
</reference>
<sequence length="414" mass="47081">MDRVILHSDLNNFYASVECFYNPTLRNKPVAVSGNPELRHGIILAKNYIAKKYGIQTGEAIWQAKKKCPELICVSPHYDIYLKYSKLVKEIYADYTDKIESFGLDECWLDVTSSTKLFGSGEKIADEIRKRIKYELGITASVGVSFNKVFAKLGSDMKKPDATTVISKEDFKNIIWKLPVQELIYIGRATKNKLNKCGIYTLGEIANLKPSFLKNLLGKNGLILYNWVNGYDNSEVSDHNSSPPMKTIGNSTTAPKDLITDEDVKITLYLLCESVASRLRDYGHSCRTVQLTIRDKNLVSYQRQAPLIIPSCSSEGIFEKAYEIYKTRRIDNTPIRTLGVRGCNLVSNDKKQLSLIPEIQNLEKEEELERCIDNIRGRFGFCSIKRGLMLTDEELSQLNAKEEHTIYPKSFFHP</sequence>
<evidence type="ECO:0000256" key="3">
    <source>
        <dbReference type="ARBA" id="ARBA00022695"/>
    </source>
</evidence>
<dbReference type="InterPro" id="IPR050116">
    <property type="entry name" value="DNA_polymerase-Y"/>
</dbReference>
<keyword evidence="6" id="KW-0479">Metal-binding</keyword>
<dbReference type="HAMAP" id="MF_01113">
    <property type="entry name" value="DNApol_IV"/>
    <property type="match status" value="1"/>
</dbReference>
<proteinExistence type="inferred from homology"/>
<dbReference type="GO" id="GO:0006281">
    <property type="term" value="P:DNA repair"/>
    <property type="evidence" value="ECO:0007669"/>
    <property type="project" value="UniProtKB-UniRule"/>
</dbReference>
<accession>A0A3E3DZF0</accession>
<name>A0A3E3DZF0_9FIRM</name>
<feature type="site" description="Substrate discrimination" evidence="6">
    <location>
        <position position="14"/>
    </location>
</feature>
<feature type="binding site" evidence="6">
    <location>
        <position position="105"/>
    </location>
    <ligand>
        <name>Mg(2+)</name>
        <dbReference type="ChEBI" id="CHEBI:18420"/>
    </ligand>
</feature>
<evidence type="ECO:0000313" key="8">
    <source>
        <dbReference type="EMBL" id="RGD74613.1"/>
    </source>
</evidence>
<comment type="function">
    <text evidence="6">Poorly processive, error-prone DNA polymerase involved in untargeted mutagenesis. Copies undamaged DNA at stalled replication forks, which arise in vivo from mismatched or misaligned primer ends. These misaligned primers can be extended by PolIV. Exhibits no 3'-5' exonuclease (proofreading) activity. May be involved in translesional synthesis, in conjunction with the beta clamp from PolIII.</text>
</comment>
<keyword evidence="2 6" id="KW-0515">Mutator protein</keyword>
<dbReference type="GO" id="GO:0003684">
    <property type="term" value="F:damaged DNA binding"/>
    <property type="evidence" value="ECO:0007669"/>
    <property type="project" value="InterPro"/>
</dbReference>
<comment type="caution">
    <text evidence="8">The sequence shown here is derived from an EMBL/GenBank/DDBJ whole genome shotgun (WGS) entry which is preliminary data.</text>
</comment>
<keyword evidence="3 6" id="KW-0548">Nucleotidyltransferase</keyword>
<keyword evidence="5 6" id="KW-0239">DNA-directed DNA polymerase</keyword>
<dbReference type="InterPro" id="IPR043128">
    <property type="entry name" value="Rev_trsase/Diguanyl_cyclase"/>
</dbReference>
<keyword evidence="4 6" id="KW-0227">DNA damage</keyword>
<comment type="cofactor">
    <cofactor evidence="6">
        <name>Mg(2+)</name>
        <dbReference type="ChEBI" id="CHEBI:18420"/>
    </cofactor>
    <text evidence="6">Binds 2 magnesium ions per subunit.</text>
</comment>
<evidence type="ECO:0000259" key="7">
    <source>
        <dbReference type="PROSITE" id="PS50173"/>
    </source>
</evidence>
<feature type="active site" evidence="6">
    <location>
        <position position="106"/>
    </location>
</feature>
<comment type="subcellular location">
    <subcellularLocation>
        <location evidence="6">Cytoplasm</location>
    </subcellularLocation>
</comment>
<dbReference type="Pfam" id="PF11799">
    <property type="entry name" value="IMS_C"/>
    <property type="match status" value="1"/>
</dbReference>
<dbReference type="Gene3D" id="3.30.1490.100">
    <property type="entry name" value="DNA polymerase, Y-family, little finger domain"/>
    <property type="match status" value="1"/>
</dbReference>
<dbReference type="PANTHER" id="PTHR11076:SF35">
    <property type="entry name" value="DNA REPAIR PROTEIN HOMOLOG YOBH"/>
    <property type="match status" value="1"/>
</dbReference>
<dbReference type="RefSeq" id="WP_117532293.1">
    <property type="nucleotide sequence ID" value="NZ_QUSM01000003.1"/>
</dbReference>
<dbReference type="InterPro" id="IPR043502">
    <property type="entry name" value="DNA/RNA_pol_sf"/>
</dbReference>
<dbReference type="InterPro" id="IPR022880">
    <property type="entry name" value="DNApol_IV"/>
</dbReference>
<dbReference type="NCBIfam" id="NF002677">
    <property type="entry name" value="PRK02406.1"/>
    <property type="match status" value="1"/>
</dbReference>
<keyword evidence="6" id="KW-0460">Magnesium</keyword>
<dbReference type="EC" id="2.7.7.7" evidence="6"/>
<evidence type="ECO:0000256" key="5">
    <source>
        <dbReference type="ARBA" id="ARBA00022932"/>
    </source>
</evidence>
<dbReference type="GO" id="GO:0005829">
    <property type="term" value="C:cytosol"/>
    <property type="evidence" value="ECO:0007669"/>
    <property type="project" value="TreeGrafter"/>
</dbReference>
<gene>
    <name evidence="6" type="primary">dinB</name>
    <name evidence="8" type="ORF">DW687_07600</name>
</gene>
<dbReference type="Gene3D" id="1.10.150.20">
    <property type="entry name" value="5' to 3' exonuclease, C-terminal subdomain"/>
    <property type="match status" value="1"/>
</dbReference>
<dbReference type="SUPFAM" id="SSF56672">
    <property type="entry name" value="DNA/RNA polymerases"/>
    <property type="match status" value="1"/>
</dbReference>
<dbReference type="EMBL" id="QUSM01000003">
    <property type="protein sequence ID" value="RGD74613.1"/>
    <property type="molecule type" value="Genomic_DNA"/>
</dbReference>
<comment type="catalytic activity">
    <reaction evidence="6">
        <text>DNA(n) + a 2'-deoxyribonucleoside 5'-triphosphate = DNA(n+1) + diphosphate</text>
        <dbReference type="Rhea" id="RHEA:22508"/>
        <dbReference type="Rhea" id="RHEA-COMP:17339"/>
        <dbReference type="Rhea" id="RHEA-COMP:17340"/>
        <dbReference type="ChEBI" id="CHEBI:33019"/>
        <dbReference type="ChEBI" id="CHEBI:61560"/>
        <dbReference type="ChEBI" id="CHEBI:173112"/>
        <dbReference type="EC" id="2.7.7.7"/>
    </reaction>
</comment>
<feature type="binding site" evidence="6">
    <location>
        <position position="9"/>
    </location>
    <ligand>
        <name>Mg(2+)</name>
        <dbReference type="ChEBI" id="CHEBI:18420"/>
    </ligand>
</feature>
<dbReference type="GO" id="GO:0009432">
    <property type="term" value="P:SOS response"/>
    <property type="evidence" value="ECO:0007669"/>
    <property type="project" value="TreeGrafter"/>
</dbReference>
<keyword evidence="6" id="KW-0235">DNA replication</keyword>
<dbReference type="GO" id="GO:0000287">
    <property type="term" value="F:magnesium ion binding"/>
    <property type="evidence" value="ECO:0007669"/>
    <property type="project" value="UniProtKB-UniRule"/>
</dbReference>
<dbReference type="GO" id="GO:0003887">
    <property type="term" value="F:DNA-directed DNA polymerase activity"/>
    <property type="evidence" value="ECO:0007669"/>
    <property type="project" value="UniProtKB-UniRule"/>
</dbReference>
<dbReference type="AlphaFoldDB" id="A0A3E3DZF0"/>
<dbReference type="Pfam" id="PF00817">
    <property type="entry name" value="IMS"/>
    <property type="match status" value="1"/>
</dbReference>